<dbReference type="SUPFAM" id="SSF51735">
    <property type="entry name" value="NAD(P)-binding Rossmann-fold domains"/>
    <property type="match status" value="1"/>
</dbReference>
<gene>
    <name evidence="5" type="ORF">PG991_015695</name>
</gene>
<evidence type="ECO:0000256" key="2">
    <source>
        <dbReference type="ARBA" id="ARBA00022857"/>
    </source>
</evidence>
<dbReference type="Pfam" id="PF00106">
    <property type="entry name" value="adh_short"/>
    <property type="match status" value="1"/>
</dbReference>
<keyword evidence="6" id="KW-1185">Reference proteome</keyword>
<comment type="caution">
    <text evidence="5">The sequence shown here is derived from an EMBL/GenBank/DDBJ whole genome shotgun (WGS) entry which is preliminary data.</text>
</comment>
<organism evidence="5 6">
    <name type="scientific">Apiospora marii</name>
    <dbReference type="NCBI Taxonomy" id="335849"/>
    <lineage>
        <taxon>Eukaryota</taxon>
        <taxon>Fungi</taxon>
        <taxon>Dikarya</taxon>
        <taxon>Ascomycota</taxon>
        <taxon>Pezizomycotina</taxon>
        <taxon>Sordariomycetes</taxon>
        <taxon>Xylariomycetidae</taxon>
        <taxon>Amphisphaeriales</taxon>
        <taxon>Apiosporaceae</taxon>
        <taxon>Apiospora</taxon>
    </lineage>
</organism>
<dbReference type="InterPro" id="IPR036291">
    <property type="entry name" value="NAD(P)-bd_dom_sf"/>
</dbReference>
<evidence type="ECO:0008006" key="7">
    <source>
        <dbReference type="Google" id="ProtNLM"/>
    </source>
</evidence>
<feature type="compositionally biased region" description="Basic and acidic residues" evidence="4">
    <location>
        <begin position="248"/>
        <end position="257"/>
    </location>
</feature>
<evidence type="ECO:0000256" key="1">
    <source>
        <dbReference type="ARBA" id="ARBA00006484"/>
    </source>
</evidence>
<proteinExistence type="inferred from homology"/>
<feature type="region of interest" description="Disordered" evidence="4">
    <location>
        <begin position="236"/>
        <end position="257"/>
    </location>
</feature>
<evidence type="ECO:0000256" key="3">
    <source>
        <dbReference type="ARBA" id="ARBA00023002"/>
    </source>
</evidence>
<keyword evidence="3" id="KW-0560">Oxidoreductase</keyword>
<comment type="similarity">
    <text evidence="1">Belongs to the short-chain dehydrogenases/reductases (SDR) family.</text>
</comment>
<evidence type="ECO:0000256" key="4">
    <source>
        <dbReference type="SAM" id="MobiDB-lite"/>
    </source>
</evidence>
<protein>
    <recommendedName>
        <fullName evidence="7">NAD(P)-binding protein</fullName>
    </recommendedName>
</protein>
<evidence type="ECO:0000313" key="5">
    <source>
        <dbReference type="EMBL" id="KAK7996228.1"/>
    </source>
</evidence>
<dbReference type="InterPro" id="IPR002347">
    <property type="entry name" value="SDR_fam"/>
</dbReference>
<keyword evidence="2" id="KW-0521">NADP</keyword>
<dbReference type="PRINTS" id="PR00081">
    <property type="entry name" value="GDHRDH"/>
</dbReference>
<evidence type="ECO:0000313" key="6">
    <source>
        <dbReference type="Proteomes" id="UP001396898"/>
    </source>
</evidence>
<sequence>MAASTKEIALITGGNTGLGLECARKLLRENGDRVHVVIGSRTLSKGEDAVGALKADGHHGVECIQLDVTSEDSVTQAAATVAERHWKVDVLLVNAGIAPDIDYPDRNAMPFGDLIMLAMKTNVAGAAAIVEHFVPLLSKANNPRIVFISTGAASMFIAHDRVGLVKDYPAYSISKAGLNMLMLAYYHRFPQWKINACSPGFRATKLNHFGSNSYGVTPGPLEEGAVNAVRLMLSGKDGESGTHTQLKGKSDYETVPW</sequence>
<name>A0ABR1R3A5_9PEZI</name>
<dbReference type="Proteomes" id="UP001396898">
    <property type="component" value="Unassembled WGS sequence"/>
</dbReference>
<dbReference type="EMBL" id="JAQQWI010000022">
    <property type="protein sequence ID" value="KAK7996228.1"/>
    <property type="molecule type" value="Genomic_DNA"/>
</dbReference>
<dbReference type="PANTHER" id="PTHR43963:SF6">
    <property type="entry name" value="CHAIN DEHYDROGENASE FAMILY PROTEIN, PUTATIVE (AFU_ORTHOLOGUE AFUA_3G15350)-RELATED"/>
    <property type="match status" value="1"/>
</dbReference>
<dbReference type="PANTHER" id="PTHR43963">
    <property type="entry name" value="CARBONYL REDUCTASE 1-RELATED"/>
    <property type="match status" value="1"/>
</dbReference>
<reference evidence="5 6" key="1">
    <citation type="submission" date="2023-01" db="EMBL/GenBank/DDBJ databases">
        <title>Analysis of 21 Apiospora genomes using comparative genomics revels a genus with tremendous synthesis potential of carbohydrate active enzymes and secondary metabolites.</title>
        <authorList>
            <person name="Sorensen T."/>
        </authorList>
    </citation>
    <scope>NUCLEOTIDE SEQUENCE [LARGE SCALE GENOMIC DNA]</scope>
    <source>
        <strain evidence="5 6">CBS 20057</strain>
    </source>
</reference>
<accession>A0ABR1R3A5</accession>
<dbReference type="Gene3D" id="3.40.50.720">
    <property type="entry name" value="NAD(P)-binding Rossmann-like Domain"/>
    <property type="match status" value="1"/>
</dbReference>